<dbReference type="FunFam" id="3.10.120.10:FF:000018">
    <property type="entry name" value="Heme/steroid binding domain protein, putative"/>
    <property type="match status" value="1"/>
</dbReference>
<dbReference type="OrthoDB" id="10257697at2759"/>
<dbReference type="PANTHER" id="PTHR10281">
    <property type="entry name" value="MEMBRANE-ASSOCIATED PROGESTERONE RECEPTOR COMPONENT-RELATED"/>
    <property type="match status" value="1"/>
</dbReference>
<dbReference type="Gene3D" id="3.10.120.10">
    <property type="entry name" value="Cytochrome b5-like heme/steroid binding domain"/>
    <property type="match status" value="1"/>
</dbReference>
<dbReference type="EMBL" id="CAOQHR010000006">
    <property type="protein sequence ID" value="CAI6336537.1"/>
    <property type="molecule type" value="Genomic_DNA"/>
</dbReference>
<dbReference type="InterPro" id="IPR036400">
    <property type="entry name" value="Cyt_B5-like_heme/steroid_sf"/>
</dbReference>
<protein>
    <recommendedName>
        <fullName evidence="3">Cytochrome b5 heme-binding domain-containing protein</fullName>
    </recommendedName>
</protein>
<dbReference type="PANTHER" id="PTHR10281:SF76">
    <property type="entry name" value="CALCUTTA CUP-RELATED"/>
    <property type="match status" value="1"/>
</dbReference>
<reference evidence="4" key="1">
    <citation type="submission" date="2023-01" db="EMBL/GenBank/DDBJ databases">
        <authorList>
            <person name="Van Ghelder C."/>
            <person name="Rancurel C."/>
        </authorList>
    </citation>
    <scope>NUCLEOTIDE SEQUENCE</scope>
    <source>
        <strain evidence="4">CNCM I-4278</strain>
    </source>
</reference>
<evidence type="ECO:0000259" key="3">
    <source>
        <dbReference type="SMART" id="SM01117"/>
    </source>
</evidence>
<accession>A0A9W4UK74</accession>
<dbReference type="AlphaFoldDB" id="A0A9W4UK74"/>
<evidence type="ECO:0000313" key="4">
    <source>
        <dbReference type="EMBL" id="CAI6336537.1"/>
    </source>
</evidence>
<dbReference type="Pfam" id="PF00173">
    <property type="entry name" value="Cyt-b5"/>
    <property type="match status" value="1"/>
</dbReference>
<evidence type="ECO:0000256" key="2">
    <source>
        <dbReference type="SAM" id="MobiDB-lite"/>
    </source>
</evidence>
<sequence length="277" mass="31204">MASTSEARQRRPVADPGTPDPAAPIKQVAASDAKAASKSGFSVLDVLRVLGGVLLMSTAVSYLTTSGESLTWGYNPWWTRAREWKSMFAGPVSLTDEQLRAYDGSDPTKPIYLALNGTIYDVSSNRPTYGPGGSYAFFAGRDAARAFLTGCFRTDTTPDLRGVTRMYMPIEPWEREIPDDVSAEERAKMKREADVALEKFKKMSKADIKIRNERELRQAKKSMREGLEHWHVLFRGDKGKKYKQVGQVKRPKDWLKGVEKTELCEQAEKQRPVRKYD</sequence>
<dbReference type="SUPFAM" id="SSF55856">
    <property type="entry name" value="Cytochrome b5-like heme/steroid binding domain"/>
    <property type="match status" value="1"/>
</dbReference>
<feature type="domain" description="Cytochrome b5 heme-binding" evidence="3">
    <location>
        <begin position="94"/>
        <end position="174"/>
    </location>
</feature>
<dbReference type="SMART" id="SM01117">
    <property type="entry name" value="Cyt-b5"/>
    <property type="match status" value="1"/>
</dbReference>
<comment type="caution">
    <text evidence="4">The sequence shown here is derived from an EMBL/GenBank/DDBJ whole genome shotgun (WGS) entry which is preliminary data.</text>
</comment>
<organism evidence="4 5">
    <name type="scientific">Periconia digitata</name>
    <dbReference type="NCBI Taxonomy" id="1303443"/>
    <lineage>
        <taxon>Eukaryota</taxon>
        <taxon>Fungi</taxon>
        <taxon>Dikarya</taxon>
        <taxon>Ascomycota</taxon>
        <taxon>Pezizomycotina</taxon>
        <taxon>Dothideomycetes</taxon>
        <taxon>Pleosporomycetidae</taxon>
        <taxon>Pleosporales</taxon>
        <taxon>Massarineae</taxon>
        <taxon>Periconiaceae</taxon>
        <taxon>Periconia</taxon>
    </lineage>
</organism>
<gene>
    <name evidence="4" type="ORF">PDIGIT_LOCUS9640</name>
</gene>
<name>A0A9W4UK74_9PLEO</name>
<dbReference type="GO" id="GO:0016020">
    <property type="term" value="C:membrane"/>
    <property type="evidence" value="ECO:0007669"/>
    <property type="project" value="TreeGrafter"/>
</dbReference>
<evidence type="ECO:0000256" key="1">
    <source>
        <dbReference type="ARBA" id="ARBA00038357"/>
    </source>
</evidence>
<dbReference type="InterPro" id="IPR001199">
    <property type="entry name" value="Cyt_B5-like_heme/steroid-bd"/>
</dbReference>
<evidence type="ECO:0000313" key="5">
    <source>
        <dbReference type="Proteomes" id="UP001152607"/>
    </source>
</evidence>
<feature type="region of interest" description="Disordered" evidence="2">
    <location>
        <begin position="1"/>
        <end position="24"/>
    </location>
</feature>
<comment type="similarity">
    <text evidence="1">Belongs to the cytochrome b5 family. MAPR subfamily.</text>
</comment>
<dbReference type="InterPro" id="IPR050577">
    <property type="entry name" value="MAPR/NEUFC/NENF-like"/>
</dbReference>
<keyword evidence="5" id="KW-1185">Reference proteome</keyword>
<dbReference type="Proteomes" id="UP001152607">
    <property type="component" value="Unassembled WGS sequence"/>
</dbReference>
<dbReference type="GO" id="GO:0012505">
    <property type="term" value="C:endomembrane system"/>
    <property type="evidence" value="ECO:0007669"/>
    <property type="project" value="TreeGrafter"/>
</dbReference>
<proteinExistence type="inferred from homology"/>